<keyword evidence="4" id="KW-1185">Reference proteome</keyword>
<protein>
    <submittedName>
        <fullName evidence="3">N-acetylmuramoyl-L-alanine amidase</fullName>
    </submittedName>
</protein>
<feature type="region of interest" description="Disordered" evidence="1">
    <location>
        <begin position="74"/>
        <end position="101"/>
    </location>
</feature>
<organism evidence="3 4">
    <name type="scientific">Streptomyces violaceus</name>
    <name type="common">Streptomyces venezuelae</name>
    <dbReference type="NCBI Taxonomy" id="1936"/>
    <lineage>
        <taxon>Bacteria</taxon>
        <taxon>Bacillati</taxon>
        <taxon>Actinomycetota</taxon>
        <taxon>Actinomycetes</taxon>
        <taxon>Kitasatosporales</taxon>
        <taxon>Streptomycetaceae</taxon>
        <taxon>Streptomyces</taxon>
    </lineage>
</organism>
<evidence type="ECO:0000313" key="3">
    <source>
        <dbReference type="EMBL" id="WUG92296.1"/>
    </source>
</evidence>
<dbReference type="SUPFAM" id="SSF55846">
    <property type="entry name" value="N-acetylmuramoyl-L-alanine amidase-like"/>
    <property type="match status" value="1"/>
</dbReference>
<feature type="domain" description="N-acetylmuramoyl-L-alanine amidase" evidence="2">
    <location>
        <begin position="24"/>
        <end position="156"/>
    </location>
</feature>
<reference evidence="3 4" key="1">
    <citation type="submission" date="2022-10" db="EMBL/GenBank/DDBJ databases">
        <title>The complete genomes of actinobacterial strains from the NBC collection.</title>
        <authorList>
            <person name="Joergensen T.S."/>
            <person name="Alvarez Arevalo M."/>
            <person name="Sterndorff E.B."/>
            <person name="Faurdal D."/>
            <person name="Vuksanovic O."/>
            <person name="Mourched A.-S."/>
            <person name="Charusanti P."/>
            <person name="Shaw S."/>
            <person name="Blin K."/>
            <person name="Weber T."/>
        </authorList>
    </citation>
    <scope>NUCLEOTIDE SEQUENCE [LARGE SCALE GENOMIC DNA]</scope>
    <source>
        <strain evidence="3 4">NBC_00456</strain>
    </source>
</reference>
<dbReference type="InterPro" id="IPR036505">
    <property type="entry name" value="Amidase/PGRP_sf"/>
</dbReference>
<dbReference type="Gene3D" id="3.40.80.10">
    <property type="entry name" value="Peptidoglycan recognition protein-like"/>
    <property type="match status" value="1"/>
</dbReference>
<accession>A0ABZ1NLE9</accession>
<gene>
    <name evidence="3" type="ORF">OHB29_04265</name>
</gene>
<feature type="compositionally biased region" description="Polar residues" evidence="1">
    <location>
        <begin position="92"/>
        <end position="101"/>
    </location>
</feature>
<proteinExistence type="predicted"/>
<sequence length="314" mass="33955">MAWYPGAIKMELQPESDSQAAIRPTQFIVHSIVAPWTARRTYEYWRDSTNLESHFGIDYEGTVGQYIGTETRADANAGANRRPDGTGAVSAETASNTAATDPWNSKQIEDLIAIGVWLHQRHGIPLRICRSHSDPGFGYHSMFPQWSTSGTACPGKARIKQFKEVVFPGIVARATGKTTTPEEDDMPTAAEIAEAVVNKLIAGGGVLENGDVHRIWYADKIPAARPPYNNPDYFGPDGKTVANDTWTAKYAVQTTVEGVRETLARVKNLEGSVGAIDMTDADIATLASAIAASPALAEQIAEKVAVKLAERLAE</sequence>
<dbReference type="Proteomes" id="UP001341259">
    <property type="component" value="Chromosome"/>
</dbReference>
<name>A0ABZ1NLE9_STRVL</name>
<dbReference type="Pfam" id="PF01510">
    <property type="entry name" value="Amidase_2"/>
    <property type="match status" value="1"/>
</dbReference>
<dbReference type="RefSeq" id="WP_328336718.1">
    <property type="nucleotide sequence ID" value="NZ_CP107906.1"/>
</dbReference>
<evidence type="ECO:0000256" key="1">
    <source>
        <dbReference type="SAM" id="MobiDB-lite"/>
    </source>
</evidence>
<dbReference type="EMBL" id="CP107906">
    <property type="protein sequence ID" value="WUG92296.1"/>
    <property type="molecule type" value="Genomic_DNA"/>
</dbReference>
<dbReference type="InterPro" id="IPR002502">
    <property type="entry name" value="Amidase_domain"/>
</dbReference>
<evidence type="ECO:0000313" key="4">
    <source>
        <dbReference type="Proteomes" id="UP001341259"/>
    </source>
</evidence>
<evidence type="ECO:0000259" key="2">
    <source>
        <dbReference type="Pfam" id="PF01510"/>
    </source>
</evidence>